<feature type="transmembrane region" description="Helical" evidence="1">
    <location>
        <begin position="21"/>
        <end position="45"/>
    </location>
</feature>
<name>A0A9Y2IPJ3_9PSEU</name>
<keyword evidence="1" id="KW-0812">Transmembrane</keyword>
<feature type="transmembrane region" description="Helical" evidence="1">
    <location>
        <begin position="232"/>
        <end position="255"/>
    </location>
</feature>
<reference evidence="2 3" key="1">
    <citation type="submission" date="2023-06" db="EMBL/GenBank/DDBJ databases">
        <authorList>
            <person name="Oyuntsetseg B."/>
            <person name="Kim S.B."/>
        </authorList>
    </citation>
    <scope>NUCLEOTIDE SEQUENCE [LARGE SCALE GENOMIC DNA]</scope>
    <source>
        <strain evidence="2 3">2-15</strain>
    </source>
</reference>
<dbReference type="RefSeq" id="WP_285973615.1">
    <property type="nucleotide sequence ID" value="NZ_CP127294.1"/>
</dbReference>
<feature type="transmembrane region" description="Helical" evidence="1">
    <location>
        <begin position="307"/>
        <end position="326"/>
    </location>
</feature>
<evidence type="ECO:0008006" key="4">
    <source>
        <dbReference type="Google" id="ProtNLM"/>
    </source>
</evidence>
<proteinExistence type="predicted"/>
<feature type="transmembrane region" description="Helical" evidence="1">
    <location>
        <begin position="487"/>
        <end position="507"/>
    </location>
</feature>
<keyword evidence="1" id="KW-1133">Transmembrane helix</keyword>
<evidence type="ECO:0000256" key="1">
    <source>
        <dbReference type="SAM" id="Phobius"/>
    </source>
</evidence>
<evidence type="ECO:0000313" key="2">
    <source>
        <dbReference type="EMBL" id="WIX83056.1"/>
    </source>
</evidence>
<keyword evidence="1" id="KW-0472">Membrane</keyword>
<evidence type="ECO:0000313" key="3">
    <source>
        <dbReference type="Proteomes" id="UP001236014"/>
    </source>
</evidence>
<feature type="transmembrane region" description="Helical" evidence="1">
    <location>
        <begin position="171"/>
        <end position="190"/>
    </location>
</feature>
<feature type="transmembrane region" description="Helical" evidence="1">
    <location>
        <begin position="57"/>
        <end position="77"/>
    </location>
</feature>
<accession>A0A9Y2IPJ3</accession>
<feature type="transmembrane region" description="Helical" evidence="1">
    <location>
        <begin position="379"/>
        <end position="400"/>
    </location>
</feature>
<dbReference type="AlphaFoldDB" id="A0A9Y2IPJ3"/>
<feature type="transmembrane region" description="Helical" evidence="1">
    <location>
        <begin position="98"/>
        <end position="125"/>
    </location>
</feature>
<dbReference type="EMBL" id="CP127294">
    <property type="protein sequence ID" value="WIX83056.1"/>
    <property type="molecule type" value="Genomic_DNA"/>
</dbReference>
<protein>
    <recommendedName>
        <fullName evidence="4">ABC-2 type transport system permease protein</fullName>
    </recommendedName>
</protein>
<feature type="transmembrane region" description="Helical" evidence="1">
    <location>
        <begin position="456"/>
        <end position="481"/>
    </location>
</feature>
<organism evidence="2 3">
    <name type="scientific">Amycolatopsis carbonis</name>
    <dbReference type="NCBI Taxonomy" id="715471"/>
    <lineage>
        <taxon>Bacteria</taxon>
        <taxon>Bacillati</taxon>
        <taxon>Actinomycetota</taxon>
        <taxon>Actinomycetes</taxon>
        <taxon>Pseudonocardiales</taxon>
        <taxon>Pseudonocardiaceae</taxon>
        <taxon>Amycolatopsis</taxon>
    </lineage>
</organism>
<keyword evidence="3" id="KW-1185">Reference proteome</keyword>
<gene>
    <name evidence="2" type="ORF">QRX50_20995</name>
</gene>
<dbReference type="Proteomes" id="UP001236014">
    <property type="component" value="Chromosome"/>
</dbReference>
<feature type="transmembrane region" description="Helical" evidence="1">
    <location>
        <begin position="412"/>
        <end position="435"/>
    </location>
</feature>
<sequence length="530" mass="54587">MVGVLVRLKLRVLRNSLRGSRVAGLVVGGVIGLTAAVLTIVLALVPIRGGGDITVDLLTTIYAGWAAGWVLAPIATGGGDDTLRPEHFALLPIGRRKLAVGLLAASFVGVTTLVSLVAFLGLFFYGLRLGAGAALVGLVFTVLQLAFVVLLYRVVMAALGALLTSRKGKELGIILVALTGLSGVGVNLAINSLGPAIINGRVPGFVNVMHVLPSGWGTVAVHAAGTGEWGTALGLLVAMLALIAVLVAAWGALLARQVTSPSFRGASRTKVRAEGARVRRSLLPATPVGAVARKELFTWWRDARRRVALLSTLIVGAVVTVVPALSGGGRPAIVPYLGVAVVFFACMQSGNLYGFDGSALWHTLTVPGAERADVRGRQLAWALIVAPVALVLAAVLPGAVGEAGAYPWVFGLVPSLLGAGAGVLMLQSVFLAYPLPDQRKSSSPWSSGGRPGCARLLQMFATMLLVAAGALPVLALCVAGAVLGSPVLQWLGVPVGIVVGAVLAWWWGGLAQRRLTAQGPELLATVSKER</sequence>
<feature type="transmembrane region" description="Helical" evidence="1">
    <location>
        <begin position="332"/>
        <end position="353"/>
    </location>
</feature>
<dbReference type="KEGG" id="acab:QRX50_20995"/>
<feature type="transmembrane region" description="Helical" evidence="1">
    <location>
        <begin position="131"/>
        <end position="159"/>
    </location>
</feature>